<evidence type="ECO:0000313" key="3">
    <source>
        <dbReference type="Proteomes" id="UP000008370"/>
    </source>
</evidence>
<dbReference type="RefSeq" id="XP_007397596.1">
    <property type="nucleotide sequence ID" value="XM_007397534.1"/>
</dbReference>
<protein>
    <recommendedName>
        <fullName evidence="1">RGS1/SST2-like Fungal-Differentiation Regulator domain-containing protein</fullName>
    </recommendedName>
</protein>
<dbReference type="GeneID" id="18910301"/>
<accession>K5W7I6</accession>
<evidence type="ECO:0000259" key="1">
    <source>
        <dbReference type="Pfam" id="PF25889"/>
    </source>
</evidence>
<dbReference type="InterPro" id="IPR058855">
    <property type="entry name" value="RGS1/SST2-like_Fungal-DR"/>
</dbReference>
<name>K5W7I6_PHACS</name>
<dbReference type="OrthoDB" id="196547at2759"/>
<dbReference type="KEGG" id="pco:PHACADRAFT_185750"/>
<sequence length="400" mass="42961">MAPTVVKTGAASSRKGVLKVTKAGRPFLRSLLNIYATFALALPLHTTYRWFTKYNNAFVFDEAMRILADLKVSQRLPGPQAPAESGVAAAKTVAYSFAPDAARRLCELFMAARLVEAVTDPQSRTFVRSSVYTLTPKGLHVVEQFAARSGGESFSVKHNFTADGSKGSGEPAVVRLLAVQPVCTTLLHLVRRWDDDEVVISATVVRAAFRQLAGRTSNRASQASSTDAVGKYNQYSAGVPLVDSAGTTPDVCFKAPDAVNWLLDLTSLLSVDEAGNMLAHCVRLGLVEVIRNGRRRGAKVYTAQGVGDDDTDSAAQVSGEFRLSATAVYRVTEEGRRAAGWGNLTHIPGQSETCAANFISKKSGIPLLASSYSTPSALPHSDEERHGGVYVTRRETCMDS</sequence>
<keyword evidence="3" id="KW-1185">Reference proteome</keyword>
<dbReference type="AlphaFoldDB" id="K5W7I6"/>
<proteinExistence type="predicted"/>
<dbReference type="Proteomes" id="UP000008370">
    <property type="component" value="Unassembled WGS sequence"/>
</dbReference>
<reference evidence="2 3" key="1">
    <citation type="journal article" date="2012" name="BMC Genomics">
        <title>Comparative genomics of the white-rot fungi, Phanerochaete carnosa and P. chrysosporium, to elucidate the genetic basis of the distinct wood types they colonize.</title>
        <authorList>
            <person name="Suzuki H."/>
            <person name="MacDonald J."/>
            <person name="Syed K."/>
            <person name="Salamov A."/>
            <person name="Hori C."/>
            <person name="Aerts A."/>
            <person name="Henrissat B."/>
            <person name="Wiebenga A."/>
            <person name="vanKuyk P.A."/>
            <person name="Barry K."/>
            <person name="Lindquist E."/>
            <person name="LaButti K."/>
            <person name="Lapidus A."/>
            <person name="Lucas S."/>
            <person name="Coutinho P."/>
            <person name="Gong Y."/>
            <person name="Samejima M."/>
            <person name="Mahadevan R."/>
            <person name="Abou-Zaid M."/>
            <person name="de Vries R.P."/>
            <person name="Igarashi K."/>
            <person name="Yadav J.S."/>
            <person name="Grigoriev I.V."/>
            <person name="Master E.R."/>
        </authorList>
    </citation>
    <scope>NUCLEOTIDE SEQUENCE [LARGE SCALE GENOMIC DNA]</scope>
    <source>
        <strain evidence="2 3">HHB-10118-sp</strain>
    </source>
</reference>
<dbReference type="EMBL" id="JH930473">
    <property type="protein sequence ID" value="EKM54924.1"/>
    <property type="molecule type" value="Genomic_DNA"/>
</dbReference>
<feature type="domain" description="RGS1/SST2-like Fungal-Differentiation Regulator" evidence="1">
    <location>
        <begin position="31"/>
        <end position="158"/>
    </location>
</feature>
<gene>
    <name evidence="2" type="ORF">PHACADRAFT_185750</name>
</gene>
<dbReference type="InParanoid" id="K5W7I6"/>
<dbReference type="Pfam" id="PF25889">
    <property type="entry name" value="WHD_Fungal_DR"/>
    <property type="match status" value="1"/>
</dbReference>
<evidence type="ECO:0000313" key="2">
    <source>
        <dbReference type="EMBL" id="EKM54924.1"/>
    </source>
</evidence>
<organism evidence="2 3">
    <name type="scientific">Phanerochaete carnosa (strain HHB-10118-sp)</name>
    <name type="common">White-rot fungus</name>
    <name type="synonym">Peniophora carnosa</name>
    <dbReference type="NCBI Taxonomy" id="650164"/>
    <lineage>
        <taxon>Eukaryota</taxon>
        <taxon>Fungi</taxon>
        <taxon>Dikarya</taxon>
        <taxon>Basidiomycota</taxon>
        <taxon>Agaricomycotina</taxon>
        <taxon>Agaricomycetes</taxon>
        <taxon>Polyporales</taxon>
        <taxon>Phanerochaetaceae</taxon>
        <taxon>Phanerochaete</taxon>
    </lineage>
</organism>
<dbReference type="STRING" id="650164.K5W7I6"/>
<dbReference type="HOGENOM" id="CLU_060148_0_0_1"/>
<dbReference type="FunCoup" id="K5W7I6">
    <property type="interactions" value="7"/>
</dbReference>